<accession>A0A392T6C1</accession>
<evidence type="ECO:0000313" key="2">
    <source>
        <dbReference type="EMBL" id="MCI56618.1"/>
    </source>
</evidence>
<evidence type="ECO:0000256" key="1">
    <source>
        <dbReference type="SAM" id="MobiDB-lite"/>
    </source>
</evidence>
<sequence>MLEQGSPKLESLGKEVLNSGLGKEVLGCESGQGNP</sequence>
<protein>
    <submittedName>
        <fullName evidence="2">Uncharacterized protein</fullName>
    </submittedName>
</protein>
<dbReference type="EMBL" id="LXQA010515316">
    <property type="protein sequence ID" value="MCI56618.1"/>
    <property type="molecule type" value="Genomic_DNA"/>
</dbReference>
<organism evidence="2 3">
    <name type="scientific">Trifolium medium</name>
    <dbReference type="NCBI Taxonomy" id="97028"/>
    <lineage>
        <taxon>Eukaryota</taxon>
        <taxon>Viridiplantae</taxon>
        <taxon>Streptophyta</taxon>
        <taxon>Embryophyta</taxon>
        <taxon>Tracheophyta</taxon>
        <taxon>Spermatophyta</taxon>
        <taxon>Magnoliopsida</taxon>
        <taxon>eudicotyledons</taxon>
        <taxon>Gunneridae</taxon>
        <taxon>Pentapetalae</taxon>
        <taxon>rosids</taxon>
        <taxon>fabids</taxon>
        <taxon>Fabales</taxon>
        <taxon>Fabaceae</taxon>
        <taxon>Papilionoideae</taxon>
        <taxon>50 kb inversion clade</taxon>
        <taxon>NPAAA clade</taxon>
        <taxon>Hologalegina</taxon>
        <taxon>IRL clade</taxon>
        <taxon>Trifolieae</taxon>
        <taxon>Trifolium</taxon>
    </lineage>
</organism>
<dbReference type="AlphaFoldDB" id="A0A392T6C1"/>
<feature type="non-terminal residue" evidence="2">
    <location>
        <position position="35"/>
    </location>
</feature>
<reference evidence="2 3" key="1">
    <citation type="journal article" date="2018" name="Front. Plant Sci.">
        <title>Red Clover (Trifolium pratense) and Zigzag Clover (T. medium) - A Picture of Genomic Similarities and Differences.</title>
        <authorList>
            <person name="Dluhosova J."/>
            <person name="Istvanek J."/>
            <person name="Nedelnik J."/>
            <person name="Repkova J."/>
        </authorList>
    </citation>
    <scope>NUCLEOTIDE SEQUENCE [LARGE SCALE GENOMIC DNA]</scope>
    <source>
        <strain evidence="3">cv. 10/8</strain>
        <tissue evidence="2">Leaf</tissue>
    </source>
</reference>
<evidence type="ECO:0000313" key="3">
    <source>
        <dbReference type="Proteomes" id="UP000265520"/>
    </source>
</evidence>
<comment type="caution">
    <text evidence="2">The sequence shown here is derived from an EMBL/GenBank/DDBJ whole genome shotgun (WGS) entry which is preliminary data.</text>
</comment>
<dbReference type="Proteomes" id="UP000265520">
    <property type="component" value="Unassembled WGS sequence"/>
</dbReference>
<keyword evidence="3" id="KW-1185">Reference proteome</keyword>
<feature type="region of interest" description="Disordered" evidence="1">
    <location>
        <begin position="1"/>
        <end position="35"/>
    </location>
</feature>
<proteinExistence type="predicted"/>
<name>A0A392T6C1_9FABA</name>